<dbReference type="RefSeq" id="WP_092866644.1">
    <property type="nucleotide sequence ID" value="NZ_FOQH01000060.1"/>
</dbReference>
<gene>
    <name evidence="1" type="ORF">SAMN05216258_1604</name>
</gene>
<accession>A0A1I3QS68</accession>
<dbReference type="EMBL" id="FOQH01000060">
    <property type="protein sequence ID" value="SFJ36735.1"/>
    <property type="molecule type" value="Genomic_DNA"/>
</dbReference>
<proteinExistence type="predicted"/>
<dbReference type="AlphaFoldDB" id="A0A1I3QS68"/>
<dbReference type="STRING" id="1114924.SAMN05216258_1604"/>
<evidence type="ECO:0000313" key="2">
    <source>
        <dbReference type="Proteomes" id="UP000199377"/>
    </source>
</evidence>
<evidence type="ECO:0008006" key="3">
    <source>
        <dbReference type="Google" id="ProtNLM"/>
    </source>
</evidence>
<reference evidence="1 2" key="1">
    <citation type="submission" date="2016-10" db="EMBL/GenBank/DDBJ databases">
        <authorList>
            <person name="de Groot N.N."/>
        </authorList>
    </citation>
    <scope>NUCLEOTIDE SEQUENCE [LARGE SCALE GENOMIC DNA]</scope>
    <source>
        <strain evidence="1 2">CGMCC 1.11030</strain>
    </source>
</reference>
<feature type="non-terminal residue" evidence="1">
    <location>
        <position position="1"/>
    </location>
</feature>
<dbReference type="InterPro" id="IPR021874">
    <property type="entry name" value="Phage_Mu_Gp27"/>
</dbReference>
<dbReference type="Proteomes" id="UP000199377">
    <property type="component" value="Unassembled WGS sequence"/>
</dbReference>
<sequence>EFVSKLEALDAEHHGELQIEIPSYKGFNRYSTDLAQRIRRQERTREIVSALADRYNAKDADDLTIMAGEAIKTLVFELMGDADGRMAPKDAMMLAAALKSAVQAQGVSSQRRAKLEKEFAGKVDGALEAVAKQKGLTSEIVESIKAKILAVAT</sequence>
<evidence type="ECO:0000313" key="1">
    <source>
        <dbReference type="EMBL" id="SFJ36735.1"/>
    </source>
</evidence>
<organism evidence="1 2">
    <name type="scientific">Albimonas pacifica</name>
    <dbReference type="NCBI Taxonomy" id="1114924"/>
    <lineage>
        <taxon>Bacteria</taxon>
        <taxon>Pseudomonadati</taxon>
        <taxon>Pseudomonadota</taxon>
        <taxon>Alphaproteobacteria</taxon>
        <taxon>Rhodobacterales</taxon>
        <taxon>Paracoccaceae</taxon>
        <taxon>Albimonas</taxon>
    </lineage>
</organism>
<name>A0A1I3QS68_9RHOB</name>
<dbReference type="Pfam" id="PF11985">
    <property type="entry name" value="Phage_Mu_Gp27"/>
    <property type="match status" value="1"/>
</dbReference>
<protein>
    <recommendedName>
        <fullName evidence="3">DUF3486 family protein</fullName>
    </recommendedName>
</protein>
<dbReference type="OrthoDB" id="7594814at2"/>
<keyword evidence="2" id="KW-1185">Reference proteome</keyword>